<dbReference type="Proteomes" id="UP000308197">
    <property type="component" value="Unassembled WGS sequence"/>
</dbReference>
<evidence type="ECO:0000313" key="1">
    <source>
        <dbReference type="EMBL" id="TFK87749.1"/>
    </source>
</evidence>
<evidence type="ECO:0000313" key="2">
    <source>
        <dbReference type="Proteomes" id="UP000308197"/>
    </source>
</evidence>
<keyword evidence="2" id="KW-1185">Reference proteome</keyword>
<name>A0A5C3PFV8_9APHY</name>
<dbReference type="EMBL" id="ML211140">
    <property type="protein sequence ID" value="TFK87749.1"/>
    <property type="molecule type" value="Genomic_DNA"/>
</dbReference>
<accession>A0A5C3PFV8</accession>
<gene>
    <name evidence="1" type="ORF">K466DRAFT_586106</name>
</gene>
<reference evidence="1 2" key="1">
    <citation type="journal article" date="2019" name="Nat. Ecol. Evol.">
        <title>Megaphylogeny resolves global patterns of mushroom evolution.</title>
        <authorList>
            <person name="Varga T."/>
            <person name="Krizsan K."/>
            <person name="Foldi C."/>
            <person name="Dima B."/>
            <person name="Sanchez-Garcia M."/>
            <person name="Sanchez-Ramirez S."/>
            <person name="Szollosi G.J."/>
            <person name="Szarkandi J.G."/>
            <person name="Papp V."/>
            <person name="Albert L."/>
            <person name="Andreopoulos W."/>
            <person name="Angelini C."/>
            <person name="Antonin V."/>
            <person name="Barry K.W."/>
            <person name="Bougher N.L."/>
            <person name="Buchanan P."/>
            <person name="Buyck B."/>
            <person name="Bense V."/>
            <person name="Catcheside P."/>
            <person name="Chovatia M."/>
            <person name="Cooper J."/>
            <person name="Damon W."/>
            <person name="Desjardin D."/>
            <person name="Finy P."/>
            <person name="Geml J."/>
            <person name="Haridas S."/>
            <person name="Hughes K."/>
            <person name="Justo A."/>
            <person name="Karasinski D."/>
            <person name="Kautmanova I."/>
            <person name="Kiss B."/>
            <person name="Kocsube S."/>
            <person name="Kotiranta H."/>
            <person name="LaButti K.M."/>
            <person name="Lechner B.E."/>
            <person name="Liimatainen K."/>
            <person name="Lipzen A."/>
            <person name="Lukacs Z."/>
            <person name="Mihaltcheva S."/>
            <person name="Morgado L.N."/>
            <person name="Niskanen T."/>
            <person name="Noordeloos M.E."/>
            <person name="Ohm R.A."/>
            <person name="Ortiz-Santana B."/>
            <person name="Ovrebo C."/>
            <person name="Racz N."/>
            <person name="Riley R."/>
            <person name="Savchenko A."/>
            <person name="Shiryaev A."/>
            <person name="Soop K."/>
            <person name="Spirin V."/>
            <person name="Szebenyi C."/>
            <person name="Tomsovsky M."/>
            <person name="Tulloss R.E."/>
            <person name="Uehling J."/>
            <person name="Grigoriev I.V."/>
            <person name="Vagvolgyi C."/>
            <person name="Papp T."/>
            <person name="Martin F.M."/>
            <person name="Miettinen O."/>
            <person name="Hibbett D.S."/>
            <person name="Nagy L.G."/>
        </authorList>
    </citation>
    <scope>NUCLEOTIDE SEQUENCE [LARGE SCALE GENOMIC DNA]</scope>
    <source>
        <strain evidence="1 2">HHB13444</strain>
    </source>
</reference>
<dbReference type="AlphaFoldDB" id="A0A5C3PFV8"/>
<dbReference type="InParanoid" id="A0A5C3PFV8"/>
<protein>
    <submittedName>
        <fullName evidence="1">Uncharacterized protein</fullName>
    </submittedName>
</protein>
<proteinExistence type="predicted"/>
<organism evidence="1 2">
    <name type="scientific">Polyporus arcularius HHB13444</name>
    <dbReference type="NCBI Taxonomy" id="1314778"/>
    <lineage>
        <taxon>Eukaryota</taxon>
        <taxon>Fungi</taxon>
        <taxon>Dikarya</taxon>
        <taxon>Basidiomycota</taxon>
        <taxon>Agaricomycotina</taxon>
        <taxon>Agaricomycetes</taxon>
        <taxon>Polyporales</taxon>
        <taxon>Polyporaceae</taxon>
        <taxon>Polyporus</taxon>
    </lineage>
</organism>
<sequence length="169" mass="19308">MSMNQTRSRFEWAYHHLEPESPTPEVSDPAGPPRRTERTCFLDFAPASSNPGLPTQCSFFDTCDSPQVLCLVQRRGGTFILSPRRVIWRPRSYRLWQFPTSSALFLVLDPLRQPERRRAPEASSRTGLVGAPYCPLANMTRRGGPRRLCPFHAVECEVHWAYLTSECAR</sequence>